<name>A0A815K6J3_9BILA</name>
<comment type="cofactor">
    <cofactor evidence="1 5">
        <name>FAD</name>
        <dbReference type="ChEBI" id="CHEBI:57692"/>
    </cofactor>
</comment>
<evidence type="ECO:0000259" key="6">
    <source>
        <dbReference type="Pfam" id="PF00732"/>
    </source>
</evidence>
<dbReference type="Proteomes" id="UP000663829">
    <property type="component" value="Unassembled WGS sequence"/>
</dbReference>
<comment type="similarity">
    <text evidence="2">Belongs to the GMC oxidoreductase family.</text>
</comment>
<feature type="domain" description="Glucose-methanol-choline oxidoreductase C-terminal" evidence="7">
    <location>
        <begin position="413"/>
        <end position="540"/>
    </location>
</feature>
<keyword evidence="10" id="KW-1185">Reference proteome</keyword>
<feature type="binding site" evidence="5">
    <location>
        <position position="101"/>
    </location>
    <ligand>
        <name>FAD</name>
        <dbReference type="ChEBI" id="CHEBI:57692"/>
    </ligand>
</feature>
<dbReference type="PANTHER" id="PTHR11552:SF147">
    <property type="entry name" value="CHOLINE DEHYDROGENASE, MITOCHONDRIAL"/>
    <property type="match status" value="1"/>
</dbReference>
<dbReference type="Pfam" id="PF00732">
    <property type="entry name" value="GMC_oxred_N"/>
    <property type="match status" value="1"/>
</dbReference>
<organism evidence="8 10">
    <name type="scientific">Didymodactylos carnosus</name>
    <dbReference type="NCBI Taxonomy" id="1234261"/>
    <lineage>
        <taxon>Eukaryota</taxon>
        <taxon>Metazoa</taxon>
        <taxon>Spiralia</taxon>
        <taxon>Gnathifera</taxon>
        <taxon>Rotifera</taxon>
        <taxon>Eurotatoria</taxon>
        <taxon>Bdelloidea</taxon>
        <taxon>Philodinida</taxon>
        <taxon>Philodinidae</taxon>
        <taxon>Didymodactylos</taxon>
    </lineage>
</organism>
<proteinExistence type="inferred from homology"/>
<dbReference type="GO" id="GO:0016614">
    <property type="term" value="F:oxidoreductase activity, acting on CH-OH group of donors"/>
    <property type="evidence" value="ECO:0007669"/>
    <property type="project" value="InterPro"/>
</dbReference>
<feature type="domain" description="Glucose-methanol-choline oxidoreductase N-terminal" evidence="6">
    <location>
        <begin position="36"/>
        <end position="331"/>
    </location>
</feature>
<dbReference type="Pfam" id="PF05199">
    <property type="entry name" value="GMC_oxred_C"/>
    <property type="match status" value="1"/>
</dbReference>
<dbReference type="InterPro" id="IPR012132">
    <property type="entry name" value="GMC_OxRdtase"/>
</dbReference>
<evidence type="ECO:0000256" key="1">
    <source>
        <dbReference type="ARBA" id="ARBA00001974"/>
    </source>
</evidence>
<evidence type="ECO:0000259" key="7">
    <source>
        <dbReference type="Pfam" id="PF05199"/>
    </source>
</evidence>
<feature type="binding site" evidence="5">
    <location>
        <position position="252"/>
    </location>
    <ligand>
        <name>FAD</name>
        <dbReference type="ChEBI" id="CHEBI:57692"/>
    </ligand>
</feature>
<dbReference type="EMBL" id="CAJNOQ010017017">
    <property type="protein sequence ID" value="CAF1391557.1"/>
    <property type="molecule type" value="Genomic_DNA"/>
</dbReference>
<gene>
    <name evidence="8" type="ORF">GPM918_LOCUS32820</name>
    <name evidence="9" type="ORF">SRO942_LOCUS33493</name>
</gene>
<dbReference type="PIRSF" id="PIRSF000137">
    <property type="entry name" value="Alcohol_oxidase"/>
    <property type="match status" value="1"/>
</dbReference>
<dbReference type="GO" id="GO:0050660">
    <property type="term" value="F:flavin adenine dinucleotide binding"/>
    <property type="evidence" value="ECO:0007669"/>
    <property type="project" value="InterPro"/>
</dbReference>
<keyword evidence="4 5" id="KW-0274">FAD</keyword>
<reference evidence="8" key="1">
    <citation type="submission" date="2021-02" db="EMBL/GenBank/DDBJ databases">
        <authorList>
            <person name="Nowell W R."/>
        </authorList>
    </citation>
    <scope>NUCLEOTIDE SEQUENCE</scope>
</reference>
<dbReference type="Gene3D" id="3.50.50.60">
    <property type="entry name" value="FAD/NAD(P)-binding domain"/>
    <property type="match status" value="1"/>
</dbReference>
<dbReference type="SUPFAM" id="SSF51905">
    <property type="entry name" value="FAD/NAD(P)-binding domain"/>
    <property type="match status" value="1"/>
</dbReference>
<comment type="caution">
    <text evidence="8">The sequence shown here is derived from an EMBL/GenBank/DDBJ whole genome shotgun (WGS) entry which is preliminary data.</text>
</comment>
<dbReference type="Gene3D" id="3.30.560.10">
    <property type="entry name" value="Glucose Oxidase, domain 3"/>
    <property type="match status" value="1"/>
</dbReference>
<evidence type="ECO:0000256" key="5">
    <source>
        <dbReference type="PIRSR" id="PIRSR000137-2"/>
    </source>
</evidence>
<sequence>MYSGFLIAFCYIYVTYGLTTQEYDFIVVGVGSGGSIMAARLSEPPNNWTVLALDRGAAPHPQQQQDDDLSGLHDPNYFSIAQNYLLNRLVRNPRYYGIGGTAMINGMTAVAPSRNLLDQLWPDGWKWNDLFPYMLKMQNHYCYYLPSALTGITEEDCKLWHGQSGPVDIAPPLYNQMPELLHEMMKECDQNVGFMNDYDNPNKQYGCYFQQQFRSPLNRSDPDSPTVRESTWHAYLDGISRTNLQILDSATVLKLIFDENETTECIGVLYEYKGNIYKALVKKEVILSAGVFDTPKLLQLSGVGPKEWLEPLGVPVVADNSYVGQNLIDQMALYMAFETTEDIPSLPWGADTSGWLLNSGLNKNNNWTDIQIYSYSKYPVLTLDFPITGYDPVLAYSQPPISFITFLVFNTQPDARGQIKIQSLSPYDRPQIDHGWHELTEYDISNLQYGVNFIRNMSTNTNWGKKYIKKELYPGNRYDGSDDLHRRLNMCSAYHQAGTCSIGKCTDNQARVIGIQNVRVCDVSLFPTQLNVNPTYTLYSMCEKVADLVKSQYA</sequence>
<protein>
    <submittedName>
        <fullName evidence="8">Uncharacterized protein</fullName>
    </submittedName>
</protein>
<evidence type="ECO:0000256" key="3">
    <source>
        <dbReference type="ARBA" id="ARBA00022630"/>
    </source>
</evidence>
<dbReference type="SUPFAM" id="SSF54373">
    <property type="entry name" value="FAD-linked reductases, C-terminal domain"/>
    <property type="match status" value="1"/>
</dbReference>
<dbReference type="AlphaFoldDB" id="A0A815K6J3"/>
<dbReference type="InterPro" id="IPR007867">
    <property type="entry name" value="GMC_OxRtase_C"/>
</dbReference>
<dbReference type="OrthoDB" id="269227at2759"/>
<dbReference type="InterPro" id="IPR036188">
    <property type="entry name" value="FAD/NAD-bd_sf"/>
</dbReference>
<dbReference type="EMBL" id="CAJOBC010082424">
    <property type="protein sequence ID" value="CAF4286075.1"/>
    <property type="molecule type" value="Genomic_DNA"/>
</dbReference>
<dbReference type="PANTHER" id="PTHR11552">
    <property type="entry name" value="GLUCOSE-METHANOL-CHOLINE GMC OXIDOREDUCTASE"/>
    <property type="match status" value="1"/>
</dbReference>
<keyword evidence="3" id="KW-0285">Flavoprotein</keyword>
<evidence type="ECO:0000313" key="8">
    <source>
        <dbReference type="EMBL" id="CAF1391557.1"/>
    </source>
</evidence>
<evidence type="ECO:0000256" key="2">
    <source>
        <dbReference type="ARBA" id="ARBA00010790"/>
    </source>
</evidence>
<dbReference type="Proteomes" id="UP000681722">
    <property type="component" value="Unassembled WGS sequence"/>
</dbReference>
<evidence type="ECO:0000313" key="10">
    <source>
        <dbReference type="Proteomes" id="UP000663829"/>
    </source>
</evidence>
<evidence type="ECO:0000313" key="9">
    <source>
        <dbReference type="EMBL" id="CAF4286075.1"/>
    </source>
</evidence>
<dbReference type="InterPro" id="IPR000172">
    <property type="entry name" value="GMC_OxRdtase_N"/>
</dbReference>
<evidence type="ECO:0000256" key="4">
    <source>
        <dbReference type="ARBA" id="ARBA00022827"/>
    </source>
</evidence>
<accession>A0A815K6J3</accession>